<reference evidence="2 3" key="1">
    <citation type="submission" date="2019-06" db="EMBL/GenBank/DDBJ databases">
        <title>Sequencing the genomes of 1000 actinobacteria strains.</title>
        <authorList>
            <person name="Klenk H.-P."/>
        </authorList>
    </citation>
    <scope>NUCLEOTIDE SEQUENCE [LARGE SCALE GENOMIC DNA]</scope>
    <source>
        <strain evidence="2 3">DSM 18082</strain>
    </source>
</reference>
<dbReference type="Pfam" id="PF00903">
    <property type="entry name" value="Glyoxalase"/>
    <property type="match status" value="1"/>
</dbReference>
<gene>
    <name evidence="2" type="ORF">FB474_3375</name>
</gene>
<dbReference type="Proteomes" id="UP000319514">
    <property type="component" value="Unassembled WGS sequence"/>
</dbReference>
<dbReference type="InterPro" id="IPR004360">
    <property type="entry name" value="Glyas_Fos-R_dOase_dom"/>
</dbReference>
<dbReference type="InterPro" id="IPR029068">
    <property type="entry name" value="Glyas_Bleomycin-R_OHBP_Dase"/>
</dbReference>
<dbReference type="AlphaFoldDB" id="A0A542ZNU1"/>
<dbReference type="PANTHER" id="PTHR33990">
    <property type="entry name" value="PROTEIN YJDN-RELATED"/>
    <property type="match status" value="1"/>
</dbReference>
<dbReference type="OrthoDB" id="9795306at2"/>
<organism evidence="2 3">
    <name type="scientific">Oryzihumus leptocrescens</name>
    <dbReference type="NCBI Taxonomy" id="297536"/>
    <lineage>
        <taxon>Bacteria</taxon>
        <taxon>Bacillati</taxon>
        <taxon>Actinomycetota</taxon>
        <taxon>Actinomycetes</taxon>
        <taxon>Micrococcales</taxon>
        <taxon>Intrasporangiaceae</taxon>
        <taxon>Oryzihumus</taxon>
    </lineage>
</organism>
<dbReference type="SUPFAM" id="SSF54593">
    <property type="entry name" value="Glyoxalase/Bleomycin resistance protein/Dihydroxybiphenyl dioxygenase"/>
    <property type="match status" value="1"/>
</dbReference>
<proteinExistence type="predicted"/>
<sequence length="138" mass="15074">MAVQLNPYLGFKDNARAAMEFYQSVFGGTLNISTFKEFHASQDPAEDDLVMHAQLEGDNGIVFMASDTPARMDYTPGNTFNMSLSGDDEATLRGWFDKLADGGTVTMPMDKAPWGDIFGMCVDKFGVSWLVNASVPQA</sequence>
<evidence type="ECO:0000259" key="1">
    <source>
        <dbReference type="Pfam" id="PF00903"/>
    </source>
</evidence>
<dbReference type="Gene3D" id="3.10.180.10">
    <property type="entry name" value="2,3-Dihydroxybiphenyl 1,2-Dioxygenase, domain 1"/>
    <property type="match status" value="1"/>
</dbReference>
<name>A0A542ZNU1_9MICO</name>
<protein>
    <submittedName>
        <fullName evidence="2">PhnB protein</fullName>
    </submittedName>
</protein>
<evidence type="ECO:0000313" key="3">
    <source>
        <dbReference type="Proteomes" id="UP000319514"/>
    </source>
</evidence>
<dbReference type="PANTHER" id="PTHR33990:SF1">
    <property type="entry name" value="PROTEIN YJDN"/>
    <property type="match status" value="1"/>
</dbReference>
<feature type="domain" description="Glyoxalase/fosfomycin resistance/dioxygenase" evidence="1">
    <location>
        <begin position="11"/>
        <end position="129"/>
    </location>
</feature>
<evidence type="ECO:0000313" key="2">
    <source>
        <dbReference type="EMBL" id="TQL61949.1"/>
    </source>
</evidence>
<dbReference type="RefSeq" id="WP_141789669.1">
    <property type="nucleotide sequence ID" value="NZ_BAAAKX010000011.1"/>
</dbReference>
<keyword evidence="3" id="KW-1185">Reference proteome</keyword>
<dbReference type="InterPro" id="IPR028973">
    <property type="entry name" value="PhnB-like"/>
</dbReference>
<accession>A0A542ZNU1</accession>
<comment type="caution">
    <text evidence="2">The sequence shown here is derived from an EMBL/GenBank/DDBJ whole genome shotgun (WGS) entry which is preliminary data.</text>
</comment>
<dbReference type="EMBL" id="VFOQ01000001">
    <property type="protein sequence ID" value="TQL61949.1"/>
    <property type="molecule type" value="Genomic_DNA"/>
</dbReference>
<dbReference type="CDD" id="cd06588">
    <property type="entry name" value="PhnB_like"/>
    <property type="match status" value="1"/>
</dbReference>